<protein>
    <recommendedName>
        <fullName evidence="5">Glycosyltransferase</fullName>
        <ecNumber evidence="5">2.4.1.-</ecNumber>
    </recommendedName>
</protein>
<dbReference type="PANTHER" id="PTHR11926:SF1498">
    <property type="entry name" value="GLYCOSYLTRANSFERASE"/>
    <property type="match status" value="1"/>
</dbReference>
<dbReference type="eggNOG" id="KOG1192">
    <property type="taxonomic scope" value="Eukaryota"/>
</dbReference>
<dbReference type="EMBL" id="KK198783">
    <property type="protein sequence ID" value="KCW45705.1"/>
    <property type="molecule type" value="Genomic_DNA"/>
</dbReference>
<dbReference type="Gene3D" id="3.40.50.2000">
    <property type="entry name" value="Glycogen Phosphorylase B"/>
    <property type="match status" value="2"/>
</dbReference>
<evidence type="ECO:0000256" key="3">
    <source>
        <dbReference type="ARBA" id="ARBA00022679"/>
    </source>
</evidence>
<sequence>MKLAKILHHRGFHITFVHTEYNHKRLLKSRGLSSLDGSPRFRFETIPDGLPQSDSDEDVTQHIPSLCESTSKNCLAPFMDLLGRLNDKSVDDTEVPKVSCVIADGGMSFALDAAEKLGVPGVLFWTPSACGALVYTQYHMLREKGLFPLKDASYLTNGFLDTTIDWIPGMKNIRLQDLPSFIRTTDGNDIMVNYIIRQIERTNKASAVILNTFDCLENDVLMAFSSIFLNLYTIGPIHLLLNKMEDDNWCRIGSNLWKEDFACLGWLDSKEPNSVLFINFGSIAVVTSEQLIEFSWGLANSQKPFLWIIRPDLVAGDTVVLPSEFLAETKDRGMLAGWCPQERVLRHPSVGGFLTHCGWNSMLESICGGVPVLCWPFFAEQQTNCFYSKNEWGIGMEIDNSVRREEVEKLVRELMDGEKGKAMKKKAVEWKRKAEEATELGGSSYENLETLLSHVLVKKLNG</sequence>
<dbReference type="GO" id="GO:0080044">
    <property type="term" value="F:quercetin 7-O-glucosyltransferase activity"/>
    <property type="evidence" value="ECO:0000318"/>
    <property type="project" value="GO_Central"/>
</dbReference>
<evidence type="ECO:0000256" key="4">
    <source>
        <dbReference type="RuleBase" id="RU003718"/>
    </source>
</evidence>
<gene>
    <name evidence="6" type="ORF">EUGRSUZ_L00511</name>
</gene>
<keyword evidence="3 4" id="KW-0808">Transferase</keyword>
<proteinExistence type="inferred from homology"/>
<evidence type="ECO:0000313" key="6">
    <source>
        <dbReference type="EMBL" id="KCW45705.1"/>
    </source>
</evidence>
<dbReference type="InterPro" id="IPR035595">
    <property type="entry name" value="UDP_glycos_trans_CS"/>
</dbReference>
<comment type="similarity">
    <text evidence="1 4">Belongs to the UDP-glycosyltransferase family.</text>
</comment>
<dbReference type="OMA" id="SMGHPPV"/>
<dbReference type="FunFam" id="3.40.50.2000:FF:000055">
    <property type="entry name" value="Glycosyltransferase"/>
    <property type="match status" value="1"/>
</dbReference>
<organism evidence="6">
    <name type="scientific">Eucalyptus grandis</name>
    <name type="common">Flooded gum</name>
    <dbReference type="NCBI Taxonomy" id="71139"/>
    <lineage>
        <taxon>Eukaryota</taxon>
        <taxon>Viridiplantae</taxon>
        <taxon>Streptophyta</taxon>
        <taxon>Embryophyta</taxon>
        <taxon>Tracheophyta</taxon>
        <taxon>Spermatophyta</taxon>
        <taxon>Magnoliopsida</taxon>
        <taxon>eudicotyledons</taxon>
        <taxon>Gunneridae</taxon>
        <taxon>Pentapetalae</taxon>
        <taxon>rosids</taxon>
        <taxon>malvids</taxon>
        <taxon>Myrtales</taxon>
        <taxon>Myrtaceae</taxon>
        <taxon>Myrtoideae</taxon>
        <taxon>Eucalypteae</taxon>
        <taxon>Eucalyptus</taxon>
    </lineage>
</organism>
<dbReference type="GO" id="GO:0080043">
    <property type="term" value="F:quercetin 3-O-glucosyltransferase activity"/>
    <property type="evidence" value="ECO:0000318"/>
    <property type="project" value="GO_Central"/>
</dbReference>
<evidence type="ECO:0000256" key="1">
    <source>
        <dbReference type="ARBA" id="ARBA00009995"/>
    </source>
</evidence>
<dbReference type="SUPFAM" id="SSF53756">
    <property type="entry name" value="UDP-Glycosyltransferase/glycogen phosphorylase"/>
    <property type="match status" value="1"/>
</dbReference>
<dbReference type="AlphaFoldDB" id="A0A058ZXB8"/>
<dbReference type="InterPro" id="IPR002213">
    <property type="entry name" value="UDP_glucos_trans"/>
</dbReference>
<evidence type="ECO:0000256" key="5">
    <source>
        <dbReference type="RuleBase" id="RU362057"/>
    </source>
</evidence>
<dbReference type="InParanoid" id="A0A058ZXB8"/>
<dbReference type="FunFam" id="3.40.50.2000:FF:000027">
    <property type="entry name" value="Glycosyltransferase"/>
    <property type="match status" value="1"/>
</dbReference>
<dbReference type="CDD" id="cd03784">
    <property type="entry name" value="GT1_Gtf-like"/>
    <property type="match status" value="1"/>
</dbReference>
<accession>A0A058ZXB8</accession>
<dbReference type="EC" id="2.4.1.-" evidence="5"/>
<keyword evidence="2 4" id="KW-0328">Glycosyltransferase</keyword>
<dbReference type="Pfam" id="PF00201">
    <property type="entry name" value="UDPGT"/>
    <property type="match status" value="1"/>
</dbReference>
<dbReference type="PROSITE" id="PS00375">
    <property type="entry name" value="UDPGT"/>
    <property type="match status" value="1"/>
</dbReference>
<name>A0A058ZXB8_EUCGR</name>
<evidence type="ECO:0000256" key="2">
    <source>
        <dbReference type="ARBA" id="ARBA00022676"/>
    </source>
</evidence>
<reference evidence="6" key="1">
    <citation type="submission" date="2013-07" db="EMBL/GenBank/DDBJ databases">
        <title>The genome of Eucalyptus grandis.</title>
        <authorList>
            <person name="Schmutz J."/>
            <person name="Hayes R."/>
            <person name="Myburg A."/>
            <person name="Tuskan G."/>
            <person name="Grattapaglia D."/>
            <person name="Rokhsar D.S."/>
        </authorList>
    </citation>
    <scope>NUCLEOTIDE SEQUENCE</scope>
    <source>
        <tissue evidence="6">Leaf extractions</tissue>
    </source>
</reference>
<dbReference type="PANTHER" id="PTHR11926">
    <property type="entry name" value="GLUCOSYL/GLUCURONOSYL TRANSFERASES"/>
    <property type="match status" value="1"/>
</dbReference>
<dbReference type="GO" id="GO:0005737">
    <property type="term" value="C:cytoplasm"/>
    <property type="evidence" value="ECO:0000318"/>
    <property type="project" value="GO_Central"/>
</dbReference>
<dbReference type="Gramene" id="KCW45705">
    <property type="protein sequence ID" value="KCW45705"/>
    <property type="gene ID" value="EUGRSUZ_L00511"/>
</dbReference>